<evidence type="ECO:0000256" key="2">
    <source>
        <dbReference type="SAM" id="Phobius"/>
    </source>
</evidence>
<gene>
    <name evidence="3" type="ORF">B0487_1088</name>
</gene>
<sequence>MGFLIAIAAVFVGFAVFVLLTQMAVRNGIRMSGVIDWKTQYELERMEDAGGKQKPLAELYESVAESEDDADEVERKVKEQALKYINSRNSTHVANAWIFLGLGIVLCVVVVLIVASSDSMM</sequence>
<organism evidence="3 4">
    <name type="scientific">Bifidobacterium adolescentis</name>
    <dbReference type="NCBI Taxonomy" id="1680"/>
    <lineage>
        <taxon>Bacteria</taxon>
        <taxon>Bacillati</taxon>
        <taxon>Actinomycetota</taxon>
        <taxon>Actinomycetes</taxon>
        <taxon>Bifidobacteriales</taxon>
        <taxon>Bifidobacteriaceae</taxon>
        <taxon>Bifidobacterium</taxon>
    </lineage>
</organism>
<reference evidence="3 4" key="1">
    <citation type="journal article" date="2016" name="Sci. Rep.">
        <title>Evaluation of genetic diversity among strains of the human gut commensal Bifidobacterium adolescentis.</title>
        <authorList>
            <person name="Duranti S."/>
            <person name="Milani C."/>
            <person name="Lugli G.A."/>
            <person name="Mancabelli L."/>
            <person name="Turroni F."/>
            <person name="Ferrario C."/>
            <person name="Mangifesta M."/>
            <person name="Viappiani A."/>
            <person name="Sanchez B."/>
            <person name="Margolles A."/>
            <person name="van Sinderen D."/>
            <person name="Ventura M."/>
        </authorList>
    </citation>
    <scope>NUCLEOTIDE SEQUENCE [LARGE SCALE GENOMIC DNA]</scope>
    <source>
        <strain evidence="3 4">487B</strain>
    </source>
</reference>
<keyword evidence="2" id="KW-0812">Transmembrane</keyword>
<dbReference type="AlphaFoldDB" id="A0A1X2Z177"/>
<evidence type="ECO:0000313" key="4">
    <source>
        <dbReference type="Proteomes" id="UP000193377"/>
    </source>
</evidence>
<proteinExistence type="predicted"/>
<accession>A0A1X2Z177</accession>
<dbReference type="RefSeq" id="WP_085393075.1">
    <property type="nucleotide sequence ID" value="NZ_LNKD01000001.1"/>
</dbReference>
<keyword evidence="2" id="KW-0472">Membrane</keyword>
<feature type="transmembrane region" description="Helical" evidence="2">
    <location>
        <begin position="93"/>
        <end position="115"/>
    </location>
</feature>
<name>A0A1X2Z177_BIFAD</name>
<feature type="transmembrane region" description="Helical" evidence="2">
    <location>
        <begin position="6"/>
        <end position="25"/>
    </location>
</feature>
<evidence type="ECO:0000256" key="1">
    <source>
        <dbReference type="SAM" id="Coils"/>
    </source>
</evidence>
<dbReference type="Proteomes" id="UP000193377">
    <property type="component" value="Unassembled WGS sequence"/>
</dbReference>
<feature type="coiled-coil region" evidence="1">
    <location>
        <begin position="56"/>
        <end position="83"/>
    </location>
</feature>
<evidence type="ECO:0000313" key="3">
    <source>
        <dbReference type="EMBL" id="OSG88169.1"/>
    </source>
</evidence>
<keyword evidence="2" id="KW-1133">Transmembrane helix</keyword>
<keyword evidence="1" id="KW-0175">Coiled coil</keyword>
<comment type="caution">
    <text evidence="3">The sequence shown here is derived from an EMBL/GenBank/DDBJ whole genome shotgun (WGS) entry which is preliminary data.</text>
</comment>
<dbReference type="EMBL" id="LNKD01000001">
    <property type="protein sequence ID" value="OSG88169.1"/>
    <property type="molecule type" value="Genomic_DNA"/>
</dbReference>
<protein>
    <submittedName>
        <fullName evidence="3">Uncharacterized protein</fullName>
    </submittedName>
</protein>